<name>A0ABY4FMK5_9MICO</name>
<keyword evidence="4" id="KW-1185">Reference proteome</keyword>
<dbReference type="Pfam" id="PF05378">
    <property type="entry name" value="Hydant_A_N"/>
    <property type="match status" value="1"/>
</dbReference>
<sequence>MTTPRWTISIDAGGTFTDAVARSSGGAIREAKVASTPEDPSLGLRNAVAALEGQGVQLPDVSLVCHGTTVATNATLTGALGRAALVTTAGFRDVLGYRQQHRPDVYSLTPSRPAELVPRELRFEIEERLDSAGRVLAPVDPASLESVIARLREAAPEAIAVSLLFSYLDDAHERQVGAALRAAFPDTPVTLSSEVAREFREYPRTATTAINAALRPLVEAYLGRASGALAASGVASPLLVMQSNGGSAPASRAGADAHRLVLSGPAGGVAGLRALAESLDEPNLISLDMGGTSTDVCLLRGGAIPFTTVQEIQDHTLLAPTVDIHTIGAGGGSIAWIDRAGSLKVGPASAKAVPGPACYGRGGVEPTISDAHVVLGTLGAGELAGGLVIDRDLAAAAVSRVAGPLGMTVEEGAEAILAIGLAHMVRAVRKVSVERGLDAREFSLVPFGGAGPLHAGLILRHLALKQAIIPVRPGLFAADGLLVAGLKLDRSQTLLCEAGPERIPEIRDWFAASAREAADQLARDGVGAERVEYAATVDCRYRGQGFELNVALDGWGEAELADIPARFHAAHHERYGHSNAGEPVEIVTVRLTTTGGIERAAERRVPAPERRLPADAVVAEREVLLPGCGRVVAPIVDRGLLPAGAAFHGPAIIQQMDATTVILPGQLVRVTSTLDLIVTEDARAEESR</sequence>
<dbReference type="PANTHER" id="PTHR11365:SF23">
    <property type="entry name" value="HYPOTHETICAL 5-OXOPROLINASE (EUROFUNG)-RELATED"/>
    <property type="match status" value="1"/>
</dbReference>
<feature type="domain" description="Hydantoinase A/oxoprolinase" evidence="1">
    <location>
        <begin position="204"/>
        <end position="487"/>
    </location>
</feature>
<evidence type="ECO:0000313" key="3">
    <source>
        <dbReference type="EMBL" id="UOQ57515.1"/>
    </source>
</evidence>
<accession>A0ABY4FMK5</accession>
<dbReference type="RefSeq" id="WP_244728271.1">
    <property type="nucleotide sequence ID" value="NZ_CP095045.1"/>
</dbReference>
<dbReference type="PANTHER" id="PTHR11365">
    <property type="entry name" value="5-OXOPROLINASE RELATED"/>
    <property type="match status" value="1"/>
</dbReference>
<dbReference type="InterPro" id="IPR008040">
    <property type="entry name" value="Hydant_A_N"/>
</dbReference>
<dbReference type="EMBL" id="CP095045">
    <property type="protein sequence ID" value="UOQ57515.1"/>
    <property type="molecule type" value="Genomic_DNA"/>
</dbReference>
<evidence type="ECO:0000313" key="4">
    <source>
        <dbReference type="Proteomes" id="UP000831786"/>
    </source>
</evidence>
<evidence type="ECO:0000259" key="2">
    <source>
        <dbReference type="Pfam" id="PF05378"/>
    </source>
</evidence>
<organism evidence="3 4">
    <name type="scientific">Leucobacter allii</name>
    <dbReference type="NCBI Taxonomy" id="2932247"/>
    <lineage>
        <taxon>Bacteria</taxon>
        <taxon>Bacillati</taxon>
        <taxon>Actinomycetota</taxon>
        <taxon>Actinomycetes</taxon>
        <taxon>Micrococcales</taxon>
        <taxon>Microbacteriaceae</taxon>
        <taxon>Leucobacter</taxon>
    </lineage>
</organism>
<dbReference type="InterPro" id="IPR045079">
    <property type="entry name" value="Oxoprolinase-like"/>
</dbReference>
<evidence type="ECO:0000259" key="1">
    <source>
        <dbReference type="Pfam" id="PF01968"/>
    </source>
</evidence>
<gene>
    <name evidence="3" type="ORF">MUN78_01320</name>
</gene>
<feature type="domain" description="Hydantoinase/oxoprolinase N-terminal" evidence="2">
    <location>
        <begin position="8"/>
        <end position="182"/>
    </location>
</feature>
<dbReference type="InterPro" id="IPR002821">
    <property type="entry name" value="Hydantoinase_A"/>
</dbReference>
<dbReference type="Pfam" id="PF01968">
    <property type="entry name" value="Hydantoinase_A"/>
    <property type="match status" value="1"/>
</dbReference>
<protein>
    <submittedName>
        <fullName evidence="3">Hydantoinase/oxoprolinase family protein</fullName>
    </submittedName>
</protein>
<proteinExistence type="predicted"/>
<reference evidence="3 4" key="1">
    <citation type="submission" date="2022-04" db="EMBL/GenBank/DDBJ databases">
        <title>Leucobacter sp. isolated from rhizosphere of garlic.</title>
        <authorList>
            <person name="Won M."/>
            <person name="Lee C.-M."/>
            <person name="Woen H.-Y."/>
            <person name="Kwon S.-W."/>
        </authorList>
    </citation>
    <scope>NUCLEOTIDE SEQUENCE [LARGE SCALE GENOMIC DNA]</scope>
    <source>
        <strain evidence="3 4">H21R-40</strain>
    </source>
</reference>
<dbReference type="Proteomes" id="UP000831786">
    <property type="component" value="Chromosome"/>
</dbReference>